<keyword evidence="2" id="KW-1185">Reference proteome</keyword>
<name>A0ABS7E298_9GAMM</name>
<reference evidence="1 2" key="1">
    <citation type="submission" date="2021-07" db="EMBL/GenBank/DDBJ databases">
        <title>Shewanella sp. nov, isolated from SCS.</title>
        <authorList>
            <person name="Cao W.R."/>
        </authorList>
    </citation>
    <scope>NUCLEOTIDE SEQUENCE [LARGE SCALE GENOMIC DNA]</scope>
    <source>
        <strain evidence="1 2">NR704-98</strain>
    </source>
</reference>
<organism evidence="1 2">
    <name type="scientific">Shewanella nanhaiensis</name>
    <dbReference type="NCBI Taxonomy" id="2864872"/>
    <lineage>
        <taxon>Bacteria</taxon>
        <taxon>Pseudomonadati</taxon>
        <taxon>Pseudomonadota</taxon>
        <taxon>Gammaproteobacteria</taxon>
        <taxon>Alteromonadales</taxon>
        <taxon>Shewanellaceae</taxon>
        <taxon>Shewanella</taxon>
    </lineage>
</organism>
<evidence type="ECO:0000313" key="2">
    <source>
        <dbReference type="Proteomes" id="UP001195963"/>
    </source>
</evidence>
<dbReference type="RefSeq" id="WP_220108909.1">
    <property type="nucleotide sequence ID" value="NZ_JAHZST010000003.1"/>
</dbReference>
<protein>
    <submittedName>
        <fullName evidence="1">Uncharacterized protein</fullName>
    </submittedName>
</protein>
<dbReference type="Proteomes" id="UP001195963">
    <property type="component" value="Unassembled WGS sequence"/>
</dbReference>
<evidence type="ECO:0000313" key="1">
    <source>
        <dbReference type="EMBL" id="MBW8183286.1"/>
    </source>
</evidence>
<gene>
    <name evidence="1" type="ORF">K0625_06380</name>
</gene>
<accession>A0ABS7E298</accession>
<comment type="caution">
    <text evidence="1">The sequence shown here is derived from an EMBL/GenBank/DDBJ whole genome shotgun (WGS) entry which is preliminary data.</text>
</comment>
<proteinExistence type="predicted"/>
<dbReference type="EMBL" id="JAHZST010000003">
    <property type="protein sequence ID" value="MBW8183286.1"/>
    <property type="molecule type" value="Genomic_DNA"/>
</dbReference>
<sequence length="58" mass="6460">MLAETILAIVFMYVVSQNKPLKILLIGPKNMKECLYLVKDAKTEAGARAMIQFCKTGL</sequence>